<feature type="transmembrane region" description="Helical" evidence="1">
    <location>
        <begin position="105"/>
        <end position="127"/>
    </location>
</feature>
<dbReference type="AlphaFoldDB" id="A0A9W9AKQ1"/>
<feature type="transmembrane region" description="Helical" evidence="1">
    <location>
        <begin position="59"/>
        <end position="85"/>
    </location>
</feature>
<reference evidence="2" key="2">
    <citation type="journal article" date="2023" name="Proc. Natl. Acad. Sci. U.S.A.">
        <title>A global phylogenomic analysis of the shiitake genus Lentinula.</title>
        <authorList>
            <person name="Sierra-Patev S."/>
            <person name="Min B."/>
            <person name="Naranjo-Ortiz M."/>
            <person name="Looney B."/>
            <person name="Konkel Z."/>
            <person name="Slot J.C."/>
            <person name="Sakamoto Y."/>
            <person name="Steenwyk J.L."/>
            <person name="Rokas A."/>
            <person name="Carro J."/>
            <person name="Camarero S."/>
            <person name="Ferreira P."/>
            <person name="Molpeceres G."/>
            <person name="Ruiz-Duenas F.J."/>
            <person name="Serrano A."/>
            <person name="Henrissat B."/>
            <person name="Drula E."/>
            <person name="Hughes K.W."/>
            <person name="Mata J.L."/>
            <person name="Ishikawa N.K."/>
            <person name="Vargas-Isla R."/>
            <person name="Ushijima S."/>
            <person name="Smith C.A."/>
            <person name="Donoghue J."/>
            <person name="Ahrendt S."/>
            <person name="Andreopoulos W."/>
            <person name="He G."/>
            <person name="LaButti K."/>
            <person name="Lipzen A."/>
            <person name="Ng V."/>
            <person name="Riley R."/>
            <person name="Sandor L."/>
            <person name="Barry K."/>
            <person name="Martinez A.T."/>
            <person name="Xiao Y."/>
            <person name="Gibbons J.G."/>
            <person name="Terashima K."/>
            <person name="Grigoriev I.V."/>
            <person name="Hibbett D."/>
        </authorList>
    </citation>
    <scope>NUCLEOTIDE SEQUENCE</scope>
    <source>
        <strain evidence="2">Sp2 HRB7682 ss15</strain>
    </source>
</reference>
<feature type="transmembrane region" description="Helical" evidence="1">
    <location>
        <begin position="139"/>
        <end position="164"/>
    </location>
</feature>
<protein>
    <submittedName>
        <fullName evidence="2">Uncharacterized protein</fullName>
    </submittedName>
</protein>
<evidence type="ECO:0000256" key="1">
    <source>
        <dbReference type="SAM" id="Phobius"/>
    </source>
</evidence>
<evidence type="ECO:0000313" key="2">
    <source>
        <dbReference type="EMBL" id="KAJ4482910.1"/>
    </source>
</evidence>
<comment type="caution">
    <text evidence="2">The sequence shown here is derived from an EMBL/GenBank/DDBJ whole genome shotgun (WGS) entry which is preliminary data.</text>
</comment>
<feature type="transmembrane region" description="Helical" evidence="1">
    <location>
        <begin position="25"/>
        <end position="47"/>
    </location>
</feature>
<dbReference type="Proteomes" id="UP001150238">
    <property type="component" value="Unassembled WGS sequence"/>
</dbReference>
<sequence length="394" mass="43387">MAQNGAEEHEHAVTLLYHSGHVIAVIPQTLVYGIYAVLVPVSSYVMLRGGLATRSRKVLFGMSIFMFLLSTVYWIASVSTLIQLIQVWFLASDPDANSAPNYLPILNALAFVNYIITDGVVVWRAWVLCSGDGTKALTMCLFMLGLATVSVTATIVIRIALMVIDTQVGELFNQLNHGINVTQVATMVLSFLTNSLATFLISLKAWRSRTEIRNDLDATIDRHSRVEKIFALLIETGVIYSLSCVRYLRLKKKIYTNVDSTQLTVLVSTFVHLKEGTLGDLYTPANTQFAGIYPVVVLLLLTQNNTLDRTVQAFASGLEETDSHHAVQLDTMRFQRGSVISSETQTNDNSYWYSRKPGNDLSGPPQIPYPSLTWGPGSTEQNGIGSAWVLGISG</sequence>
<feature type="transmembrane region" description="Helical" evidence="1">
    <location>
        <begin position="184"/>
        <end position="203"/>
    </location>
</feature>
<keyword evidence="1" id="KW-1133">Transmembrane helix</keyword>
<organism evidence="2 3">
    <name type="scientific">Lentinula lateritia</name>
    <dbReference type="NCBI Taxonomy" id="40482"/>
    <lineage>
        <taxon>Eukaryota</taxon>
        <taxon>Fungi</taxon>
        <taxon>Dikarya</taxon>
        <taxon>Basidiomycota</taxon>
        <taxon>Agaricomycotina</taxon>
        <taxon>Agaricomycetes</taxon>
        <taxon>Agaricomycetidae</taxon>
        <taxon>Agaricales</taxon>
        <taxon>Marasmiineae</taxon>
        <taxon>Omphalotaceae</taxon>
        <taxon>Lentinula</taxon>
    </lineage>
</organism>
<reference evidence="2" key="1">
    <citation type="submission" date="2022-08" db="EMBL/GenBank/DDBJ databases">
        <authorList>
            <consortium name="DOE Joint Genome Institute"/>
            <person name="Min B."/>
            <person name="Riley R."/>
            <person name="Sierra-Patev S."/>
            <person name="Naranjo-Ortiz M."/>
            <person name="Looney B."/>
            <person name="Konkel Z."/>
            <person name="Slot J.C."/>
            <person name="Sakamoto Y."/>
            <person name="Steenwyk J.L."/>
            <person name="Rokas A."/>
            <person name="Carro J."/>
            <person name="Camarero S."/>
            <person name="Ferreira P."/>
            <person name="Molpeceres G."/>
            <person name="Ruiz-Duenas F.J."/>
            <person name="Serrano A."/>
            <person name="Henrissat B."/>
            <person name="Drula E."/>
            <person name="Hughes K.W."/>
            <person name="Mata J.L."/>
            <person name="Ishikawa N.K."/>
            <person name="Vargas-Isla R."/>
            <person name="Ushijima S."/>
            <person name="Smith C.A."/>
            <person name="Ahrendt S."/>
            <person name="Andreopoulos W."/>
            <person name="He G."/>
            <person name="Labutti K."/>
            <person name="Lipzen A."/>
            <person name="Ng V."/>
            <person name="Sandor L."/>
            <person name="Barry K."/>
            <person name="Martinez A.T."/>
            <person name="Xiao Y."/>
            <person name="Gibbons J.G."/>
            <person name="Terashima K."/>
            <person name="Hibbett D.S."/>
            <person name="Grigoriev I.V."/>
        </authorList>
    </citation>
    <scope>NUCLEOTIDE SEQUENCE</scope>
    <source>
        <strain evidence="2">Sp2 HRB7682 ss15</strain>
    </source>
</reference>
<accession>A0A9W9AKQ1</accession>
<name>A0A9W9AKQ1_9AGAR</name>
<evidence type="ECO:0000313" key="3">
    <source>
        <dbReference type="Proteomes" id="UP001150238"/>
    </source>
</evidence>
<dbReference type="EMBL" id="JANVFS010000013">
    <property type="protein sequence ID" value="KAJ4482910.1"/>
    <property type="molecule type" value="Genomic_DNA"/>
</dbReference>
<proteinExistence type="predicted"/>
<keyword evidence="1" id="KW-0812">Transmembrane</keyword>
<gene>
    <name evidence="2" type="ORF">C8J55DRAFT_559738</name>
</gene>
<keyword evidence="1" id="KW-0472">Membrane</keyword>